<organism evidence="1 2">
    <name type="scientific">Porcincola intestinalis</name>
    <dbReference type="NCBI Taxonomy" id="2606632"/>
    <lineage>
        <taxon>Bacteria</taxon>
        <taxon>Bacillati</taxon>
        <taxon>Bacillota</taxon>
        <taxon>Clostridia</taxon>
        <taxon>Lachnospirales</taxon>
        <taxon>Lachnospiraceae</taxon>
        <taxon>Porcincola</taxon>
    </lineage>
</organism>
<dbReference type="EMBL" id="VULZ01000002">
    <property type="protein sequence ID" value="MSS14061.1"/>
    <property type="molecule type" value="Genomic_DNA"/>
</dbReference>
<dbReference type="Pfam" id="PF20063">
    <property type="entry name" value="DUF6462"/>
    <property type="match status" value="1"/>
</dbReference>
<protein>
    <submittedName>
        <fullName evidence="1">Uncharacterized protein</fullName>
    </submittedName>
</protein>
<evidence type="ECO:0000313" key="1">
    <source>
        <dbReference type="EMBL" id="MSS14061.1"/>
    </source>
</evidence>
<proteinExistence type="predicted"/>
<dbReference type="Proteomes" id="UP000481852">
    <property type="component" value="Unassembled WGS sequence"/>
</dbReference>
<sequence>MASEKEYYDLEHRSEIREGARKLRRQYLRYKEAEIIYSMSHKKLLELAGKAGAIFRMDGTVLIKRDIFDSFLEQFREESTLKRGRR</sequence>
<accession>A0A6L5X142</accession>
<name>A0A6L5X142_9FIRM</name>
<dbReference type="InterPro" id="IPR045591">
    <property type="entry name" value="DUF6462"/>
</dbReference>
<evidence type="ECO:0000313" key="2">
    <source>
        <dbReference type="Proteomes" id="UP000481852"/>
    </source>
</evidence>
<comment type="caution">
    <text evidence="1">The sequence shown here is derived from an EMBL/GenBank/DDBJ whole genome shotgun (WGS) entry which is preliminary data.</text>
</comment>
<gene>
    <name evidence="1" type="ORF">FYJ35_03230</name>
</gene>
<reference evidence="1 2" key="1">
    <citation type="submission" date="2019-08" db="EMBL/GenBank/DDBJ databases">
        <title>In-depth cultivation of the pig gut microbiome towards novel bacterial diversity and tailored functional studies.</title>
        <authorList>
            <person name="Wylensek D."/>
            <person name="Hitch T.C.A."/>
            <person name="Clavel T."/>
        </authorList>
    </citation>
    <scope>NUCLEOTIDE SEQUENCE [LARGE SCALE GENOMIC DNA]</scope>
    <source>
        <strain evidence="1 2">Oil+RF-744-WCA-WT-11</strain>
    </source>
</reference>
<dbReference type="AlphaFoldDB" id="A0A6L5X142"/>
<keyword evidence="2" id="KW-1185">Reference proteome</keyword>